<gene>
    <name evidence="1" type="ORF">F0161_02655</name>
</gene>
<evidence type="ECO:0000313" key="1">
    <source>
        <dbReference type="EMBL" id="QER66882.1"/>
    </source>
</evidence>
<proteinExistence type="predicted"/>
<name>A0A5P1WZ05_9LACO</name>
<dbReference type="EMBL" id="CP043939">
    <property type="protein sequence ID" value="QER66882.1"/>
    <property type="molecule type" value="Genomic_DNA"/>
</dbReference>
<reference evidence="1 2" key="1">
    <citation type="submission" date="2019-09" db="EMBL/GenBank/DDBJ databases">
        <title>Complete Genome Sequence of Lactobacillus nenjiangensis SH-Y15, isolated from sauerkraut.</title>
        <authorList>
            <person name="Yang H."/>
        </authorList>
    </citation>
    <scope>NUCLEOTIDE SEQUENCE [LARGE SCALE GENOMIC DNA]</scope>
    <source>
        <strain evidence="1 2">SH-Y15</strain>
    </source>
</reference>
<keyword evidence="2" id="KW-1185">Reference proteome</keyword>
<dbReference type="OrthoDB" id="552713at2"/>
<organism evidence="1 2">
    <name type="scientific">Paucilactobacillus nenjiangensis</name>
    <dbReference type="NCBI Taxonomy" id="1296540"/>
    <lineage>
        <taxon>Bacteria</taxon>
        <taxon>Bacillati</taxon>
        <taxon>Bacillota</taxon>
        <taxon>Bacilli</taxon>
        <taxon>Lactobacillales</taxon>
        <taxon>Lactobacillaceae</taxon>
        <taxon>Paucilactobacillus</taxon>
    </lineage>
</organism>
<dbReference type="AlphaFoldDB" id="A0A5P1WZ05"/>
<accession>A0A5P1WZ05</accession>
<evidence type="ECO:0000313" key="2">
    <source>
        <dbReference type="Proteomes" id="UP000325295"/>
    </source>
</evidence>
<dbReference type="Proteomes" id="UP000325295">
    <property type="component" value="Chromosome"/>
</dbReference>
<dbReference type="KEGG" id="lnn:F0161_02655"/>
<sequence length="155" mass="17552">MQRIDITNQRFGRLIAIRFVERKSNGNAIWECACDCGKVKNIDSYALRKGITQSCGCLKIDSVKERYKTNEKFQSNVGNADNLRRSDGVYWASVTKGKKNKSGVVGVSFDESKNKWTARLMVDGKYVLLQDFYDFDEAVDARKASELIYLKSKAG</sequence>
<protein>
    <submittedName>
        <fullName evidence="1">AP2 domain-containing protein</fullName>
    </submittedName>
</protein>